<evidence type="ECO:0000313" key="6">
    <source>
        <dbReference type="Proteomes" id="UP001143330"/>
    </source>
</evidence>
<evidence type="ECO:0000313" key="5">
    <source>
        <dbReference type="EMBL" id="GLK84248.1"/>
    </source>
</evidence>
<keyword evidence="5" id="KW-0808">Transferase</keyword>
<dbReference type="Gene3D" id="3.40.640.10">
    <property type="entry name" value="Type I PLP-dependent aspartate aminotransferase-like (Major domain)"/>
    <property type="match status" value="1"/>
</dbReference>
<dbReference type="CDD" id="cd00610">
    <property type="entry name" value="OAT_like"/>
    <property type="match status" value="1"/>
</dbReference>
<keyword evidence="3 4" id="KW-0663">Pyridoxal phosphate</keyword>
<dbReference type="Gene3D" id="3.90.1150.10">
    <property type="entry name" value="Aspartate Aminotransferase, domain 1"/>
    <property type="match status" value="1"/>
</dbReference>
<name>A0A9W6JZL8_9HYPH</name>
<evidence type="ECO:0000256" key="4">
    <source>
        <dbReference type="RuleBase" id="RU003560"/>
    </source>
</evidence>
<comment type="cofactor">
    <cofactor evidence="1">
        <name>pyridoxal 5'-phosphate</name>
        <dbReference type="ChEBI" id="CHEBI:597326"/>
    </cofactor>
</comment>
<proteinExistence type="inferred from homology"/>
<sequence length="428" mass="46048">MQNIDQDGYWNDEALLPDHAELSVLSGAGAWITTEAGQRLLDAASGHSCVNLGYANAELIEAAAQSYRRLAYCSPEHRCRPVTELSGKLNQLLGGGYRLRYAATGGGANELAIEIARRYWLHLGQPSRRNILALDRSYHGSTGTASFASGPGILQSPHIDRSPEFLHAASARDVIHGTSRDLSTLQQGLEARIAAAGPETVAAIIVEPVAFAGGVVVPPPGFLEMVAAFARRHGILLIVDEVITGFGRSGRWFGFQHADNVRPDIVTMGKGITSAYFPLAAAAVSEPIYTTFLQPGNAMSKVITMAGHPVGCDVALKVIEIMQRDGLVERVRRNEERHLSRLRRLIELPSVRDVRGLGHMWGLEFDGSYAGRGTESAGDVECRCLAAGLLVLRANNMIRINPPLTATDEDIAFVVETLDAAVRDLAAA</sequence>
<dbReference type="InterPro" id="IPR049704">
    <property type="entry name" value="Aminotrans_3_PPA_site"/>
</dbReference>
<dbReference type="EMBL" id="BSFM01000012">
    <property type="protein sequence ID" value="GLK84248.1"/>
    <property type="molecule type" value="Genomic_DNA"/>
</dbReference>
<accession>A0A9W6JZL8</accession>
<dbReference type="InterPro" id="IPR015424">
    <property type="entry name" value="PyrdxlP-dep_Trfase"/>
</dbReference>
<dbReference type="GO" id="GO:0030170">
    <property type="term" value="F:pyridoxal phosphate binding"/>
    <property type="evidence" value="ECO:0007669"/>
    <property type="project" value="InterPro"/>
</dbReference>
<dbReference type="PIRSF" id="PIRSF000521">
    <property type="entry name" value="Transaminase_4ab_Lys_Orn"/>
    <property type="match status" value="1"/>
</dbReference>
<dbReference type="InterPro" id="IPR005814">
    <property type="entry name" value="Aminotrans_3"/>
</dbReference>
<reference evidence="5" key="2">
    <citation type="submission" date="2023-01" db="EMBL/GenBank/DDBJ databases">
        <authorList>
            <person name="Sun Q."/>
            <person name="Evtushenko L."/>
        </authorList>
    </citation>
    <scope>NUCLEOTIDE SEQUENCE</scope>
    <source>
        <strain evidence="5">VKM B-2789</strain>
    </source>
</reference>
<dbReference type="PANTHER" id="PTHR43094">
    <property type="entry name" value="AMINOTRANSFERASE"/>
    <property type="match status" value="1"/>
</dbReference>
<keyword evidence="5" id="KW-0032">Aminotransferase</keyword>
<protein>
    <submittedName>
        <fullName evidence="5">Aminotransferase YhxA</fullName>
    </submittedName>
</protein>
<dbReference type="PROSITE" id="PS00600">
    <property type="entry name" value="AA_TRANSFER_CLASS_3"/>
    <property type="match status" value="1"/>
</dbReference>
<dbReference type="InterPro" id="IPR015422">
    <property type="entry name" value="PyrdxlP-dep_Trfase_small"/>
</dbReference>
<dbReference type="SUPFAM" id="SSF53383">
    <property type="entry name" value="PLP-dependent transferases"/>
    <property type="match status" value="1"/>
</dbReference>
<reference evidence="5" key="1">
    <citation type="journal article" date="2014" name="Int. J. Syst. Evol. Microbiol.">
        <title>Complete genome sequence of Corynebacterium casei LMG S-19264T (=DSM 44701T), isolated from a smear-ripened cheese.</title>
        <authorList>
            <consortium name="US DOE Joint Genome Institute (JGI-PGF)"/>
            <person name="Walter F."/>
            <person name="Albersmeier A."/>
            <person name="Kalinowski J."/>
            <person name="Ruckert C."/>
        </authorList>
    </citation>
    <scope>NUCLEOTIDE SEQUENCE</scope>
    <source>
        <strain evidence="5">VKM B-2789</strain>
    </source>
</reference>
<dbReference type="Pfam" id="PF00202">
    <property type="entry name" value="Aminotran_3"/>
    <property type="match status" value="1"/>
</dbReference>
<comment type="caution">
    <text evidence="5">The sequence shown here is derived from an EMBL/GenBank/DDBJ whole genome shotgun (WGS) entry which is preliminary data.</text>
</comment>
<evidence type="ECO:0000256" key="1">
    <source>
        <dbReference type="ARBA" id="ARBA00001933"/>
    </source>
</evidence>
<dbReference type="GO" id="GO:0008483">
    <property type="term" value="F:transaminase activity"/>
    <property type="evidence" value="ECO:0007669"/>
    <property type="project" value="UniProtKB-KW"/>
</dbReference>
<comment type="similarity">
    <text evidence="2 4">Belongs to the class-III pyridoxal-phosphate-dependent aminotransferase family.</text>
</comment>
<gene>
    <name evidence="5" type="primary">yhxA</name>
    <name evidence="5" type="ORF">GCM10017653_23180</name>
</gene>
<dbReference type="RefSeq" id="WP_213358542.1">
    <property type="nucleotide sequence ID" value="NZ_BSFM01000012.1"/>
</dbReference>
<dbReference type="PANTHER" id="PTHR43094:SF1">
    <property type="entry name" value="AMINOTRANSFERASE CLASS-III"/>
    <property type="match status" value="1"/>
</dbReference>
<evidence type="ECO:0000256" key="3">
    <source>
        <dbReference type="ARBA" id="ARBA00022898"/>
    </source>
</evidence>
<keyword evidence="6" id="KW-1185">Reference proteome</keyword>
<organism evidence="5 6">
    <name type="scientific">Ancylobacter defluvii</name>
    <dbReference type="NCBI Taxonomy" id="1282440"/>
    <lineage>
        <taxon>Bacteria</taxon>
        <taxon>Pseudomonadati</taxon>
        <taxon>Pseudomonadota</taxon>
        <taxon>Alphaproteobacteria</taxon>
        <taxon>Hyphomicrobiales</taxon>
        <taxon>Xanthobacteraceae</taxon>
        <taxon>Ancylobacter</taxon>
    </lineage>
</organism>
<dbReference type="Proteomes" id="UP001143330">
    <property type="component" value="Unassembled WGS sequence"/>
</dbReference>
<evidence type="ECO:0000256" key="2">
    <source>
        <dbReference type="ARBA" id="ARBA00008954"/>
    </source>
</evidence>
<dbReference type="AlphaFoldDB" id="A0A9W6JZL8"/>
<dbReference type="InterPro" id="IPR015421">
    <property type="entry name" value="PyrdxlP-dep_Trfase_major"/>
</dbReference>